<dbReference type="Proteomes" id="UP000031246">
    <property type="component" value="Unassembled WGS sequence"/>
</dbReference>
<dbReference type="EMBL" id="JSYN01000007">
    <property type="protein sequence ID" value="KIA94954.1"/>
    <property type="molecule type" value="Genomic_DNA"/>
</dbReference>
<reference evidence="1 2" key="1">
    <citation type="submission" date="2014-10" db="EMBL/GenBank/DDBJ databases">
        <title>Pedobacter Kyungheensis.</title>
        <authorList>
            <person name="Anderson B.M."/>
            <person name="Newman J.D."/>
        </authorList>
    </citation>
    <scope>NUCLEOTIDE SEQUENCE [LARGE SCALE GENOMIC DNA]</scope>
    <source>
        <strain evidence="1 2">KACC 16221</strain>
    </source>
</reference>
<gene>
    <name evidence="1" type="ORF">OC25_08500</name>
</gene>
<evidence type="ECO:0000313" key="2">
    <source>
        <dbReference type="Proteomes" id="UP000031246"/>
    </source>
</evidence>
<sequence>MHNNNLLELTNLLAEKRQLLTDVKQERANLSIIAAIKIIDYACILGNVNGVLNKQEHKYWYEIFKTLSQGFYDLAIATYKQIDNSVLLPRTLPPQLINDTMQKLKDYSELSFIKRFVDVAYHEHAKCSLVNETYIIEFPPYTSTTEIIETSSQAWLKKYLLKENNFDVGYSLADSILPTLDLLDNDLFYSQRVLDIYSNIAQPFSTTSLGFDYYSAEAKFGNVSFDLYRRVINELVAFSKLQQDLFLFNLKLRRIKPDELTYLSPIITKQSLIKFLHTRIAGEVNEIEEILDTIIFDRRKIDKNIFPAGYASPILTKIDPYKIILCMTACLTNPFMYLHRCLKTSFPNDYVRAAADRETRFKFDIYSCFDAPIVKVQTNFRIRDSKKNDQTDIDATLYHKEEQILILVQLKWMEDWATDMRLRRNMKTEFENKINKWLSVVDNYLANENIQLLNQRLKLKGINKSTQVYKLVIGKHFTHFDGLKRETTTFYLNWATLFKLLTDNPKSKSSLQHFINEMKKINIYDEAQSLTDTLTDTDFEIGSLKVKLVMK</sequence>
<comment type="caution">
    <text evidence="1">The sequence shown here is derived from an EMBL/GenBank/DDBJ whole genome shotgun (WGS) entry which is preliminary data.</text>
</comment>
<dbReference type="OrthoDB" id="7596486at2"/>
<keyword evidence="2" id="KW-1185">Reference proteome</keyword>
<accession>A0A0C1G4B1</accession>
<dbReference type="RefSeq" id="WP_039474289.1">
    <property type="nucleotide sequence ID" value="NZ_JSYN01000007.1"/>
</dbReference>
<protein>
    <submittedName>
        <fullName evidence="1">Uncharacterized protein</fullName>
    </submittedName>
</protein>
<dbReference type="AlphaFoldDB" id="A0A0C1G4B1"/>
<name>A0A0C1G4B1_9SPHI</name>
<evidence type="ECO:0000313" key="1">
    <source>
        <dbReference type="EMBL" id="KIA94954.1"/>
    </source>
</evidence>
<organism evidence="1 2">
    <name type="scientific">Pedobacter kyungheensis</name>
    <dbReference type="NCBI Taxonomy" id="1069985"/>
    <lineage>
        <taxon>Bacteria</taxon>
        <taxon>Pseudomonadati</taxon>
        <taxon>Bacteroidota</taxon>
        <taxon>Sphingobacteriia</taxon>
        <taxon>Sphingobacteriales</taxon>
        <taxon>Sphingobacteriaceae</taxon>
        <taxon>Pedobacter</taxon>
    </lineage>
</organism>
<proteinExistence type="predicted"/>